<organism evidence="3 4">
    <name type="scientific">Paractinoplanes ferrugineus</name>
    <dbReference type="NCBI Taxonomy" id="113564"/>
    <lineage>
        <taxon>Bacteria</taxon>
        <taxon>Bacillati</taxon>
        <taxon>Actinomycetota</taxon>
        <taxon>Actinomycetes</taxon>
        <taxon>Micromonosporales</taxon>
        <taxon>Micromonosporaceae</taxon>
        <taxon>Paractinoplanes</taxon>
    </lineage>
</organism>
<sequence length="80" mass="8614">MGNVIRAMVLVGIAACVAAAALMLLRVRSRQRHPAPAASGASVAAEAPDAAFPPPRPRYDNSGRQNYRRIRAQSFLTDRL</sequence>
<keyword evidence="2" id="KW-0812">Transmembrane</keyword>
<evidence type="ECO:0000256" key="1">
    <source>
        <dbReference type="SAM" id="MobiDB-lite"/>
    </source>
</evidence>
<evidence type="ECO:0000313" key="4">
    <source>
        <dbReference type="Proteomes" id="UP000598174"/>
    </source>
</evidence>
<evidence type="ECO:0000313" key="3">
    <source>
        <dbReference type="EMBL" id="GIE09717.1"/>
    </source>
</evidence>
<dbReference type="Proteomes" id="UP000598174">
    <property type="component" value="Unassembled WGS sequence"/>
</dbReference>
<keyword evidence="2" id="KW-1133">Transmembrane helix</keyword>
<feature type="transmembrane region" description="Helical" evidence="2">
    <location>
        <begin position="6"/>
        <end position="25"/>
    </location>
</feature>
<gene>
    <name evidence="3" type="ORF">Afe05nite_15570</name>
</gene>
<name>A0A919IXF6_9ACTN</name>
<dbReference type="EMBL" id="BOMM01000012">
    <property type="protein sequence ID" value="GIE09717.1"/>
    <property type="molecule type" value="Genomic_DNA"/>
</dbReference>
<reference evidence="3" key="1">
    <citation type="submission" date="2021-01" db="EMBL/GenBank/DDBJ databases">
        <title>Whole genome shotgun sequence of Actinoplanes ferrugineus NBRC 15555.</title>
        <authorList>
            <person name="Komaki H."/>
            <person name="Tamura T."/>
        </authorList>
    </citation>
    <scope>NUCLEOTIDE SEQUENCE</scope>
    <source>
        <strain evidence="3">NBRC 15555</strain>
    </source>
</reference>
<feature type="region of interest" description="Disordered" evidence="1">
    <location>
        <begin position="35"/>
        <end position="80"/>
    </location>
</feature>
<keyword evidence="4" id="KW-1185">Reference proteome</keyword>
<dbReference type="AlphaFoldDB" id="A0A919IXF6"/>
<comment type="caution">
    <text evidence="3">The sequence shown here is derived from an EMBL/GenBank/DDBJ whole genome shotgun (WGS) entry which is preliminary data.</text>
</comment>
<keyword evidence="2" id="KW-0472">Membrane</keyword>
<proteinExistence type="predicted"/>
<protein>
    <submittedName>
        <fullName evidence="3">Uncharacterized protein</fullName>
    </submittedName>
</protein>
<feature type="compositionally biased region" description="Low complexity" evidence="1">
    <location>
        <begin position="35"/>
        <end position="50"/>
    </location>
</feature>
<accession>A0A919IXF6</accession>
<evidence type="ECO:0000256" key="2">
    <source>
        <dbReference type="SAM" id="Phobius"/>
    </source>
</evidence>